<dbReference type="PANTHER" id="PTHR34875:SF6">
    <property type="entry name" value="UPF0237 PROTEIN MJ1558"/>
    <property type="match status" value="1"/>
</dbReference>
<dbReference type="InterPro" id="IPR045865">
    <property type="entry name" value="ACT-like_dom_sf"/>
</dbReference>
<name>A0AAU8A7P1_9FIRM</name>
<proteinExistence type="inferred from homology"/>
<comment type="similarity">
    <text evidence="1">Belongs to the UPF0237 family.</text>
</comment>
<evidence type="ECO:0000259" key="2">
    <source>
        <dbReference type="PROSITE" id="PS51671"/>
    </source>
</evidence>
<dbReference type="Pfam" id="PF13740">
    <property type="entry name" value="ACT_6"/>
    <property type="match status" value="1"/>
</dbReference>
<dbReference type="InterPro" id="IPR002912">
    <property type="entry name" value="ACT_dom"/>
</dbReference>
<reference evidence="3" key="1">
    <citation type="submission" date="2023-02" db="EMBL/GenBank/DDBJ databases">
        <title>Gut commensal Christensenella minuta modulates host metabolism via a new class of secondary bile acids.</title>
        <authorList>
            <person name="Liu C."/>
        </authorList>
    </citation>
    <scope>NUCLEOTIDE SEQUENCE</scope>
    <source>
        <strain evidence="3">CA70</strain>
    </source>
</reference>
<dbReference type="InterPro" id="IPR050990">
    <property type="entry name" value="UPF0237/GcvR_regulator"/>
</dbReference>
<feature type="domain" description="ACT" evidence="2">
    <location>
        <begin position="4"/>
        <end position="79"/>
    </location>
</feature>
<protein>
    <recommendedName>
        <fullName evidence="1">UPF0237 protein PUP29_08780</fullName>
    </recommendedName>
</protein>
<dbReference type="SUPFAM" id="SSF55021">
    <property type="entry name" value="ACT-like"/>
    <property type="match status" value="1"/>
</dbReference>
<dbReference type="PROSITE" id="PS51671">
    <property type="entry name" value="ACT"/>
    <property type="match status" value="1"/>
</dbReference>
<dbReference type="Gene3D" id="3.30.70.260">
    <property type="match status" value="1"/>
</dbReference>
<dbReference type="PANTHER" id="PTHR34875">
    <property type="entry name" value="UPF0237 PROTEIN MJ1558"/>
    <property type="match status" value="1"/>
</dbReference>
<dbReference type="NCBIfam" id="NF001220">
    <property type="entry name" value="PRK00194.1"/>
    <property type="match status" value="1"/>
</dbReference>
<gene>
    <name evidence="3" type="ORF">PUP29_08780</name>
</gene>
<dbReference type="CDD" id="cd04872">
    <property type="entry name" value="ACT_1ZPV"/>
    <property type="match status" value="1"/>
</dbReference>
<dbReference type="EMBL" id="CP117826">
    <property type="protein sequence ID" value="XCC61618.1"/>
    <property type="molecule type" value="Genomic_DNA"/>
</dbReference>
<organism evidence="3">
    <name type="scientific">Christensenella massiliensis</name>
    <dbReference type="NCBI Taxonomy" id="1805714"/>
    <lineage>
        <taxon>Bacteria</taxon>
        <taxon>Bacillati</taxon>
        <taxon>Bacillota</taxon>
        <taxon>Clostridia</taxon>
        <taxon>Christensenellales</taxon>
        <taxon>Christensenellaceae</taxon>
        <taxon>Christensenella</taxon>
    </lineage>
</organism>
<dbReference type="HAMAP" id="MF_01054">
    <property type="entry name" value="UPF0237"/>
    <property type="match status" value="1"/>
</dbReference>
<dbReference type="RefSeq" id="WP_079546224.1">
    <property type="nucleotide sequence ID" value="NZ_CP117826.1"/>
</dbReference>
<dbReference type="InterPro" id="IPR022986">
    <property type="entry name" value="UPF0237_ACT"/>
</dbReference>
<evidence type="ECO:0000256" key="1">
    <source>
        <dbReference type="HAMAP-Rule" id="MF_01054"/>
    </source>
</evidence>
<evidence type="ECO:0000313" key="3">
    <source>
        <dbReference type="EMBL" id="XCC61618.1"/>
    </source>
</evidence>
<dbReference type="AlphaFoldDB" id="A0AAU8A7P1"/>
<accession>A0AAU8A7P1</accession>
<sequence>MRAIVSVLGQDRPGIIAHISHALYEANANILDITQTVLRDEVFAMTMLVDLSAVSTSFGELKEQLTAAGAKIGVEVRLMREEIFKSMHRV</sequence>